<dbReference type="GO" id="GO:0016705">
    <property type="term" value="F:oxidoreductase activity, acting on paired donors, with incorporation or reduction of molecular oxygen"/>
    <property type="evidence" value="ECO:0007669"/>
    <property type="project" value="InterPro"/>
</dbReference>
<dbReference type="GO" id="GO:0005506">
    <property type="term" value="F:iron ion binding"/>
    <property type="evidence" value="ECO:0007669"/>
    <property type="project" value="InterPro"/>
</dbReference>
<proteinExistence type="predicted"/>
<sequence>MDKYYPINKIWGLHIPIVSIRHPDDLEVILNNTKNIEKSIIYKILIPWLNTGLLTSGGNVAKINIINRRIYEVCAENIQLSAEERVKFCPITCSFQCTSFWKP</sequence>
<dbReference type="GO" id="GO:0004497">
    <property type="term" value="F:monooxygenase activity"/>
    <property type="evidence" value="ECO:0007669"/>
    <property type="project" value="UniProtKB-KW"/>
</dbReference>
<dbReference type="SUPFAM" id="SSF48264">
    <property type="entry name" value="Cytochrome P450"/>
    <property type="match status" value="1"/>
</dbReference>
<dbReference type="Proteomes" id="UP000515204">
    <property type="component" value="Unplaced"/>
</dbReference>
<dbReference type="GO" id="GO:0020037">
    <property type="term" value="F:heme binding"/>
    <property type="evidence" value="ECO:0007669"/>
    <property type="project" value="InterPro"/>
</dbReference>
<keyword evidence="1" id="KW-0560">Oxidoreductase</keyword>
<reference evidence="3" key="1">
    <citation type="submission" date="2025-08" db="UniProtKB">
        <authorList>
            <consortium name="RefSeq"/>
        </authorList>
    </citation>
    <scope>IDENTIFICATION</scope>
</reference>
<dbReference type="AlphaFoldDB" id="A0A6P3YC13"/>
<keyword evidence="1" id="KW-0503">Monooxygenase</keyword>
<keyword evidence="2" id="KW-1185">Reference proteome</keyword>
<dbReference type="GeneID" id="106751175"/>
<name>A0A6P3YC13_DINQU</name>
<dbReference type="InterPro" id="IPR036396">
    <property type="entry name" value="Cyt_P450_sf"/>
</dbReference>
<accession>A0A6P3YC13</accession>
<evidence type="ECO:0000313" key="3">
    <source>
        <dbReference type="RefSeq" id="XP_014487489.1"/>
    </source>
</evidence>
<protein>
    <submittedName>
        <fullName evidence="3">Cytochrome P450 4V2-like</fullName>
    </submittedName>
</protein>
<dbReference type="KEGG" id="dqu:106751175"/>
<gene>
    <name evidence="3" type="primary">LOC106751175</name>
</gene>
<organism evidence="2 3">
    <name type="scientific">Dinoponera quadriceps</name>
    <name type="common">South American ant</name>
    <dbReference type="NCBI Taxonomy" id="609295"/>
    <lineage>
        <taxon>Eukaryota</taxon>
        <taxon>Metazoa</taxon>
        <taxon>Ecdysozoa</taxon>
        <taxon>Arthropoda</taxon>
        <taxon>Hexapoda</taxon>
        <taxon>Insecta</taxon>
        <taxon>Pterygota</taxon>
        <taxon>Neoptera</taxon>
        <taxon>Endopterygota</taxon>
        <taxon>Hymenoptera</taxon>
        <taxon>Apocrita</taxon>
        <taxon>Aculeata</taxon>
        <taxon>Formicoidea</taxon>
        <taxon>Formicidae</taxon>
        <taxon>Ponerinae</taxon>
        <taxon>Ponerini</taxon>
        <taxon>Dinoponera</taxon>
    </lineage>
</organism>
<dbReference type="RefSeq" id="XP_014487489.1">
    <property type="nucleotide sequence ID" value="XM_014632003.1"/>
</dbReference>
<evidence type="ECO:0000256" key="1">
    <source>
        <dbReference type="ARBA" id="ARBA00023033"/>
    </source>
</evidence>
<dbReference type="OrthoDB" id="1470350at2759"/>
<evidence type="ECO:0000313" key="2">
    <source>
        <dbReference type="Proteomes" id="UP000515204"/>
    </source>
</evidence>